<protein>
    <submittedName>
        <fullName evidence="1">Uncharacterized protein</fullName>
    </submittedName>
</protein>
<sequence length="54" mass="6220">MKKCFDFSKRSDVIVVYGNGKNIQLDLYSPPALPVLQSETRIVKQFANCAWLWT</sequence>
<reference evidence="1" key="1">
    <citation type="submission" date="2016-02" db="EMBL/GenBank/DDBJ databases">
        <title>WGS assembly of Manihot esculenta.</title>
        <authorList>
            <person name="Bredeson J.V."/>
            <person name="Prochnik S.E."/>
            <person name="Lyons J.B."/>
            <person name="Schmutz J."/>
            <person name="Grimwood J."/>
            <person name="Vrebalov J."/>
            <person name="Bart R.S."/>
            <person name="Amuge T."/>
            <person name="Ferguson M.E."/>
            <person name="Green R."/>
            <person name="Putnam N."/>
            <person name="Stites J."/>
            <person name="Rounsley S."/>
            <person name="Rokhsar D.S."/>
        </authorList>
    </citation>
    <scope>NUCLEOTIDE SEQUENCE [LARGE SCALE GENOMIC DNA]</scope>
    <source>
        <tissue evidence="1">Leaf</tissue>
    </source>
</reference>
<dbReference type="EMBL" id="CM004389">
    <property type="protein sequence ID" value="OAY53505.1"/>
    <property type="molecule type" value="Genomic_DNA"/>
</dbReference>
<proteinExistence type="predicted"/>
<evidence type="ECO:0000313" key="1">
    <source>
        <dbReference type="EMBL" id="OAY53505.1"/>
    </source>
</evidence>
<organism evidence="1">
    <name type="scientific">Manihot esculenta</name>
    <name type="common">Cassava</name>
    <name type="synonym">Jatropha manihot</name>
    <dbReference type="NCBI Taxonomy" id="3983"/>
    <lineage>
        <taxon>Eukaryota</taxon>
        <taxon>Viridiplantae</taxon>
        <taxon>Streptophyta</taxon>
        <taxon>Embryophyta</taxon>
        <taxon>Tracheophyta</taxon>
        <taxon>Spermatophyta</taxon>
        <taxon>Magnoliopsida</taxon>
        <taxon>eudicotyledons</taxon>
        <taxon>Gunneridae</taxon>
        <taxon>Pentapetalae</taxon>
        <taxon>rosids</taxon>
        <taxon>fabids</taxon>
        <taxon>Malpighiales</taxon>
        <taxon>Euphorbiaceae</taxon>
        <taxon>Crotonoideae</taxon>
        <taxon>Manihoteae</taxon>
        <taxon>Manihot</taxon>
    </lineage>
</organism>
<name>A0A2C9W3B5_MANES</name>
<accession>A0A2C9W3B5</accession>
<gene>
    <name evidence="1" type="ORF">MANES_03G001900</name>
</gene>
<dbReference type="AlphaFoldDB" id="A0A2C9W3B5"/>